<dbReference type="RefSeq" id="WP_152908964.1">
    <property type="nucleotide sequence ID" value="NZ_LGTE01000004.1"/>
</dbReference>
<evidence type="ECO:0000313" key="1">
    <source>
        <dbReference type="EMBL" id="KNZ70327.1"/>
    </source>
</evidence>
<evidence type="ECO:0000313" key="2">
    <source>
        <dbReference type="Proteomes" id="UP000037175"/>
    </source>
</evidence>
<dbReference type="AlphaFoldDB" id="A0A0L6W420"/>
<dbReference type="EMBL" id="LGTE01000004">
    <property type="protein sequence ID" value="KNZ70327.1"/>
    <property type="molecule type" value="Genomic_DNA"/>
</dbReference>
<organism evidence="1 2">
    <name type="scientific">Thermincola ferriacetica</name>
    <dbReference type="NCBI Taxonomy" id="281456"/>
    <lineage>
        <taxon>Bacteria</taxon>
        <taxon>Bacillati</taxon>
        <taxon>Bacillota</taxon>
        <taxon>Clostridia</taxon>
        <taxon>Eubacteriales</taxon>
        <taxon>Thermincolaceae</taxon>
        <taxon>Thermincola</taxon>
    </lineage>
</organism>
<gene>
    <name evidence="1" type="ORF">Tfer_0887</name>
</gene>
<comment type="caution">
    <text evidence="1">The sequence shown here is derived from an EMBL/GenBank/DDBJ whole genome shotgun (WGS) entry which is preliminary data.</text>
</comment>
<protein>
    <submittedName>
        <fullName evidence="1">Uncharacterized protein</fullName>
    </submittedName>
</protein>
<proteinExistence type="predicted"/>
<accession>A0A0L6W420</accession>
<sequence length="147" mass="16015">MKKRLSEVIDLSKVDDLEAAHALAWAALEKIFPERGRLMLDHLPNQADENDVPVYRRGELSICLDETDRCLATANPVVTAWVVAALAEAARVLGVVLYWEQPEDCSQGKNSLVHICGTRLESIPGAICPVCGYDTGVENCVVAEPGE</sequence>
<name>A0A0L6W420_9FIRM</name>
<dbReference type="Proteomes" id="UP000037175">
    <property type="component" value="Unassembled WGS sequence"/>
</dbReference>
<keyword evidence="2" id="KW-1185">Reference proteome</keyword>
<reference evidence="2" key="1">
    <citation type="submission" date="2015-07" db="EMBL/GenBank/DDBJ databases">
        <title>Complete Genome of Thermincola ferriacetica strain Z-0001T.</title>
        <authorList>
            <person name="Lusk B."/>
            <person name="Badalamenti J.P."/>
            <person name="Parameswaran P."/>
            <person name="Bond D.R."/>
            <person name="Torres C.I."/>
        </authorList>
    </citation>
    <scope>NUCLEOTIDE SEQUENCE [LARGE SCALE GENOMIC DNA]</scope>
    <source>
        <strain evidence="2">Z-0001</strain>
    </source>
</reference>